<reference evidence="5" key="3">
    <citation type="submission" date="2020-06" db="EMBL/GenBank/DDBJ databases">
        <authorList>
            <person name="Studholme D.J."/>
        </authorList>
    </citation>
    <scope>NUCLEOTIDE SEQUENCE</scope>
    <source>
        <strain evidence="5">NZFS 2646</strain>
        <strain evidence="6">NZFS 3630</strain>
    </source>
</reference>
<dbReference type="NCBIfam" id="TIGR01066">
    <property type="entry name" value="rplM_bact"/>
    <property type="match status" value="1"/>
</dbReference>
<dbReference type="Proteomes" id="UP000785171">
    <property type="component" value="Unassembled WGS sequence"/>
</dbReference>
<dbReference type="PANTHER" id="PTHR11545:SF2">
    <property type="entry name" value="LARGE RIBOSOMAL SUBUNIT PROTEIN UL13M"/>
    <property type="match status" value="1"/>
</dbReference>
<dbReference type="PANTHER" id="PTHR11545">
    <property type="entry name" value="RIBOSOMAL PROTEIN L13"/>
    <property type="match status" value="1"/>
</dbReference>
<dbReference type="Proteomes" id="UP000285883">
    <property type="component" value="Unassembled WGS sequence"/>
</dbReference>
<evidence type="ECO:0000313" key="11">
    <source>
        <dbReference type="Proteomes" id="UP000277300"/>
    </source>
</evidence>
<reference evidence="11 12" key="2">
    <citation type="submission" date="2018-07" db="EMBL/GenBank/DDBJ databases">
        <title>Genome sequencing of oomycete isolates from Chile give support for New Zealand origin for Phytophthora kernoviae and make available the first Nothophytophthora sp. genome.</title>
        <authorList>
            <person name="Studholme D.J."/>
            <person name="Sanfuentes E."/>
            <person name="Panda P."/>
            <person name="Hill R."/>
            <person name="Sambles C."/>
            <person name="Grant M."/>
            <person name="Williams N.M."/>
            <person name="Mcdougal R.L."/>
        </authorList>
    </citation>
    <scope>NUCLEOTIDE SEQUENCE [LARGE SCALE GENOMIC DNA]</scope>
    <source>
        <strain evidence="7">Chile2</strain>
        <strain evidence="10">Chile4</strain>
        <strain evidence="9">Chile6</strain>
        <strain evidence="8">Chile7</strain>
    </source>
</reference>
<evidence type="ECO:0000313" key="13">
    <source>
        <dbReference type="Proteomes" id="UP000285624"/>
    </source>
</evidence>
<dbReference type="SUPFAM" id="SSF52161">
    <property type="entry name" value="Ribosomal protein L13"/>
    <property type="match status" value="1"/>
</dbReference>
<dbReference type="Proteomes" id="UP000285624">
    <property type="component" value="Unassembled WGS sequence"/>
</dbReference>
<dbReference type="GO" id="GO:0017148">
    <property type="term" value="P:negative regulation of translation"/>
    <property type="evidence" value="ECO:0007669"/>
    <property type="project" value="TreeGrafter"/>
</dbReference>
<dbReference type="EMBL" id="MBAD02001548">
    <property type="protein sequence ID" value="RLN53685.1"/>
    <property type="molecule type" value="Genomic_DNA"/>
</dbReference>
<dbReference type="Gene3D" id="3.90.1180.10">
    <property type="entry name" value="Ribosomal protein L13"/>
    <property type="match status" value="1"/>
</dbReference>
<dbReference type="PIRSF" id="PIRSF002181">
    <property type="entry name" value="Ribosomal_L13"/>
    <property type="match status" value="1"/>
</dbReference>
<dbReference type="Proteomes" id="UP000277300">
    <property type="component" value="Unassembled WGS sequence"/>
</dbReference>
<dbReference type="InterPro" id="IPR005823">
    <property type="entry name" value="Ribosomal_uL13_bac-type"/>
</dbReference>
<keyword evidence="3 4" id="KW-0687">Ribonucleoprotein</keyword>
<evidence type="ECO:0000256" key="4">
    <source>
        <dbReference type="RuleBase" id="RU003877"/>
    </source>
</evidence>
<dbReference type="STRING" id="325452.A0A3F2S0U4"/>
<evidence type="ECO:0008006" key="14">
    <source>
        <dbReference type="Google" id="ProtNLM"/>
    </source>
</evidence>
<dbReference type="EMBL" id="MAYM02000340">
    <property type="protein sequence ID" value="RLN43858.1"/>
    <property type="molecule type" value="Genomic_DNA"/>
</dbReference>
<dbReference type="GO" id="GO:0003729">
    <property type="term" value="F:mRNA binding"/>
    <property type="evidence" value="ECO:0007669"/>
    <property type="project" value="TreeGrafter"/>
</dbReference>
<evidence type="ECO:0000313" key="9">
    <source>
        <dbReference type="EMBL" id="RLN68099.1"/>
    </source>
</evidence>
<dbReference type="CDD" id="cd00392">
    <property type="entry name" value="Ribosomal_L13"/>
    <property type="match status" value="1"/>
</dbReference>
<evidence type="ECO:0000256" key="1">
    <source>
        <dbReference type="ARBA" id="ARBA00006227"/>
    </source>
</evidence>
<dbReference type="EMBL" id="MBDO02000016">
    <property type="protein sequence ID" value="RLN68099.1"/>
    <property type="molecule type" value="Genomic_DNA"/>
</dbReference>
<dbReference type="AlphaFoldDB" id="A0A3F2S0U4"/>
<dbReference type="FunFam" id="3.90.1180.10:FF:000014">
    <property type="entry name" value="Ribosomal protein L13, variant"/>
    <property type="match status" value="1"/>
</dbReference>
<comment type="caution">
    <text evidence="9">The sequence shown here is derived from an EMBL/GenBank/DDBJ whole genome shotgun (WGS) entry which is preliminary data.</text>
</comment>
<evidence type="ECO:0000313" key="12">
    <source>
        <dbReference type="Proteomes" id="UP000284657"/>
    </source>
</evidence>
<evidence type="ECO:0000256" key="3">
    <source>
        <dbReference type="ARBA" id="ARBA00023274"/>
    </source>
</evidence>
<dbReference type="OrthoDB" id="274622at2759"/>
<reference evidence="5" key="1">
    <citation type="journal article" date="2015" name="Genom Data">
        <title>Genome sequences of six Phytophthora species associated with forests in New Zealand.</title>
        <authorList>
            <person name="Studholme D.J."/>
            <person name="McDougal R.L."/>
            <person name="Sambles C."/>
            <person name="Hansen E."/>
            <person name="Hardy G."/>
            <person name="Grant M."/>
            <person name="Ganley R.J."/>
            <person name="Williams N.M."/>
        </authorList>
    </citation>
    <scope>NUCLEOTIDE SEQUENCE</scope>
    <source>
        <strain evidence="5">NZFS 2646</strain>
        <strain evidence="6">NZFS 3630</strain>
    </source>
</reference>
<dbReference type="PROSITE" id="PS00783">
    <property type="entry name" value="RIBOSOMAL_L13"/>
    <property type="match status" value="1"/>
</dbReference>
<evidence type="ECO:0000313" key="10">
    <source>
        <dbReference type="EMBL" id="RLN84268.1"/>
    </source>
</evidence>
<protein>
    <recommendedName>
        <fullName evidence="14">Ribosomal protein L13</fullName>
    </recommendedName>
</protein>
<dbReference type="GO" id="GO:0006412">
    <property type="term" value="P:translation"/>
    <property type="evidence" value="ECO:0007669"/>
    <property type="project" value="InterPro"/>
</dbReference>
<evidence type="ECO:0000313" key="6">
    <source>
        <dbReference type="EMBL" id="KAG2532355.1"/>
    </source>
</evidence>
<dbReference type="InterPro" id="IPR005822">
    <property type="entry name" value="Ribosomal_uL13"/>
</dbReference>
<dbReference type="Proteomes" id="UP000792063">
    <property type="component" value="Unassembled WGS sequence"/>
</dbReference>
<proteinExistence type="inferred from homology"/>
<gene>
    <name evidence="7" type="ORF">BBI17_001219</name>
    <name evidence="8" type="ORF">BBJ29_001330</name>
    <name evidence="10" type="ORF">BBO99_00001468</name>
    <name evidence="9" type="ORF">BBP00_00001208</name>
    <name evidence="5" type="ORF">JM16_002166</name>
    <name evidence="6" type="ORF">JM18_001280</name>
</gene>
<evidence type="ECO:0000313" key="5">
    <source>
        <dbReference type="EMBL" id="KAG2529112.1"/>
    </source>
</evidence>
<dbReference type="InterPro" id="IPR036899">
    <property type="entry name" value="Ribosomal_uL13_sf"/>
</dbReference>
<dbReference type="HAMAP" id="MF_01366">
    <property type="entry name" value="Ribosomal_uL13"/>
    <property type="match status" value="1"/>
</dbReference>
<sequence>MSKVAQASKVVWHVVDAKGQVLGRLASQLAPILRGKHKPTYAPNVDCGDYVVVINAKDIELTGNKWNNKLYRWHTGHPGGLKQRTAKDLFERKPEEVLRKAVFGMLPKNRMRALQDKKLKIFLGDEHDFTAEFTFEFLLLTLPF</sequence>
<dbReference type="EMBL" id="MBDN02000021">
    <property type="protein sequence ID" value="RLN84268.1"/>
    <property type="molecule type" value="Genomic_DNA"/>
</dbReference>
<accession>A0A3F2S0U4</accession>
<keyword evidence="13" id="KW-1185">Reference proteome</keyword>
<dbReference type="InterPro" id="IPR023563">
    <property type="entry name" value="Ribosomal_uL13_CS"/>
</dbReference>
<evidence type="ECO:0000313" key="8">
    <source>
        <dbReference type="EMBL" id="RLN53685.1"/>
    </source>
</evidence>
<dbReference type="GO" id="GO:0005762">
    <property type="term" value="C:mitochondrial large ribosomal subunit"/>
    <property type="evidence" value="ECO:0007669"/>
    <property type="project" value="TreeGrafter"/>
</dbReference>
<dbReference type="Pfam" id="PF00572">
    <property type="entry name" value="Ribosomal_L13"/>
    <property type="match status" value="1"/>
</dbReference>
<name>A0A3F2S0U4_9STRA</name>
<evidence type="ECO:0000313" key="7">
    <source>
        <dbReference type="EMBL" id="RLN43858.1"/>
    </source>
</evidence>
<comment type="similarity">
    <text evidence="1 4">Belongs to the universal ribosomal protein uL13 family.</text>
</comment>
<organism evidence="9 11">
    <name type="scientific">Phytophthora kernoviae</name>
    <dbReference type="NCBI Taxonomy" id="325452"/>
    <lineage>
        <taxon>Eukaryota</taxon>
        <taxon>Sar</taxon>
        <taxon>Stramenopiles</taxon>
        <taxon>Oomycota</taxon>
        <taxon>Peronosporomycetes</taxon>
        <taxon>Peronosporales</taxon>
        <taxon>Peronosporaceae</taxon>
        <taxon>Phytophthora</taxon>
    </lineage>
</organism>
<keyword evidence="2 4" id="KW-0689">Ribosomal protein</keyword>
<evidence type="ECO:0000256" key="2">
    <source>
        <dbReference type="ARBA" id="ARBA00022980"/>
    </source>
</evidence>
<dbReference type="GO" id="GO:0003735">
    <property type="term" value="F:structural constituent of ribosome"/>
    <property type="evidence" value="ECO:0007669"/>
    <property type="project" value="InterPro"/>
</dbReference>
<dbReference type="EMBL" id="JPWV03000032">
    <property type="protein sequence ID" value="KAG2529112.1"/>
    <property type="molecule type" value="Genomic_DNA"/>
</dbReference>
<dbReference type="EMBL" id="JPWU03000011">
    <property type="protein sequence ID" value="KAG2532355.1"/>
    <property type="molecule type" value="Genomic_DNA"/>
</dbReference>
<dbReference type="Proteomes" id="UP000284657">
    <property type="component" value="Unassembled WGS sequence"/>
</dbReference>